<dbReference type="EMBL" id="LVHF01000008">
    <property type="protein sequence ID" value="OAN19442.1"/>
    <property type="molecule type" value="Genomic_DNA"/>
</dbReference>
<dbReference type="AlphaFoldDB" id="A0A178KSE7"/>
<reference evidence="3 4" key="1">
    <citation type="submission" date="2016-03" db="EMBL/GenBank/DDBJ databases">
        <title>Photobacterium proteolyticum sp. nov. a protease producing bacterium isolated from ocean sediments of Laizhou Bay.</title>
        <authorList>
            <person name="Li Y."/>
        </authorList>
    </citation>
    <scope>NUCLEOTIDE SEQUENCE [LARGE SCALE GENOMIC DNA]</scope>
    <source>
        <strain evidence="3 4">R-40508</strain>
    </source>
</reference>
<dbReference type="NCBIfam" id="TIGR00251">
    <property type="entry name" value="DUF167 family protein"/>
    <property type="match status" value="1"/>
</dbReference>
<sequence length="100" mass="10883">MSQSAVTRAGNDLIIRLYIQPKASRDQIVGLHGDEIKIAITAPPVDGKANAHLTKYLAKQFKVAKGQVNIEKGMQGRHKQVRIESPKAMPDNVAPLVTEA</sequence>
<dbReference type="InterPro" id="IPR003746">
    <property type="entry name" value="DUF167"/>
</dbReference>
<evidence type="ECO:0000313" key="3">
    <source>
        <dbReference type="EMBL" id="OAN19442.1"/>
    </source>
</evidence>
<dbReference type="RefSeq" id="WP_068325828.1">
    <property type="nucleotide sequence ID" value="NZ_LVHF01000008.1"/>
</dbReference>
<dbReference type="PANTHER" id="PTHR13420">
    <property type="entry name" value="UPF0235 PROTEIN C15ORF40"/>
    <property type="match status" value="1"/>
</dbReference>
<comment type="similarity">
    <text evidence="1 2">Belongs to the UPF0235 family.</text>
</comment>
<protein>
    <recommendedName>
        <fullName evidence="2">UPF0235 protein A3K86_00155</fullName>
    </recommendedName>
</protein>
<gene>
    <name evidence="3" type="ORF">A3K86_00155</name>
</gene>
<name>A0A178KSE7_9GAMM</name>
<evidence type="ECO:0000256" key="1">
    <source>
        <dbReference type="ARBA" id="ARBA00010364"/>
    </source>
</evidence>
<dbReference type="OrthoDB" id="9800587at2"/>
<dbReference type="Gene3D" id="3.30.1200.10">
    <property type="entry name" value="YggU-like"/>
    <property type="match status" value="1"/>
</dbReference>
<dbReference type="NCBIfam" id="NF003466">
    <property type="entry name" value="PRK05090.1"/>
    <property type="match status" value="1"/>
</dbReference>
<proteinExistence type="inferred from homology"/>
<dbReference type="PANTHER" id="PTHR13420:SF7">
    <property type="entry name" value="UPF0235 PROTEIN C15ORF40"/>
    <property type="match status" value="1"/>
</dbReference>
<dbReference type="STRING" id="858640.A3K86_00155"/>
<dbReference type="SUPFAM" id="SSF69786">
    <property type="entry name" value="YggU-like"/>
    <property type="match status" value="1"/>
</dbReference>
<comment type="caution">
    <text evidence="3">The sequence shown here is derived from an EMBL/GenBank/DDBJ whole genome shotgun (WGS) entry which is preliminary data.</text>
</comment>
<dbReference type="GO" id="GO:0005737">
    <property type="term" value="C:cytoplasm"/>
    <property type="evidence" value="ECO:0007669"/>
    <property type="project" value="TreeGrafter"/>
</dbReference>
<dbReference type="Pfam" id="PF02594">
    <property type="entry name" value="DUF167"/>
    <property type="match status" value="1"/>
</dbReference>
<dbReference type="InterPro" id="IPR036591">
    <property type="entry name" value="YggU-like_sf"/>
</dbReference>
<organism evidence="3 4">
    <name type="scientific">Photobacterium jeanii</name>
    <dbReference type="NCBI Taxonomy" id="858640"/>
    <lineage>
        <taxon>Bacteria</taxon>
        <taxon>Pseudomonadati</taxon>
        <taxon>Pseudomonadota</taxon>
        <taxon>Gammaproteobacteria</taxon>
        <taxon>Vibrionales</taxon>
        <taxon>Vibrionaceae</taxon>
        <taxon>Photobacterium</taxon>
    </lineage>
</organism>
<evidence type="ECO:0000256" key="2">
    <source>
        <dbReference type="HAMAP-Rule" id="MF_00634"/>
    </source>
</evidence>
<evidence type="ECO:0000313" key="4">
    <source>
        <dbReference type="Proteomes" id="UP000078503"/>
    </source>
</evidence>
<accession>A0A178KSE7</accession>
<dbReference type="HAMAP" id="MF_00634">
    <property type="entry name" value="UPF0235"/>
    <property type="match status" value="1"/>
</dbReference>
<dbReference type="SMART" id="SM01152">
    <property type="entry name" value="DUF167"/>
    <property type="match status" value="1"/>
</dbReference>
<keyword evidence="4" id="KW-1185">Reference proteome</keyword>
<dbReference type="Proteomes" id="UP000078503">
    <property type="component" value="Unassembled WGS sequence"/>
</dbReference>